<sequence>MGAQPPDSGENEETGATPPVPPPSAHNDLSGHIYGGAVQGYRIGPVNFHQVPGQRHQVPRQLPPAPAWLVHRGDELANLDRLAESYRRRGRSMVAVLSGLSGVGKTAIALQWAHENRARFGGGQLYADLNEYRHRGAVDVNEVLAGFLRALGEHRPLPIRLPERAAKFRTMTAESNVLVVLDNADQPGQVRAFLPGSPAGVVLVTSRSKLSGLGSEGAELIPVHPLDPAHSVELLLEQTRRGSAEYDQAALEVLAELCAGLPMALRVVGALLAHRRHWSLRRLVDYFSDEGHRLSRLSSQDRDPFDQLFETAAGQLSVEGRAVYHCVGAHPGPDFGQHVLAAATGLAPEAVEDALDELSEAHLVEVTGPDRYRMHELVKLHAGQSAPQAAGHAAVLRGIVDWYRHGAAAADRAVLGEDRWRLAPRSETAPTFVFAEGSGTGWFELERRNLLAAVRCAAGQGWDDVVWQLCEALWSAYHTRQHFADSIAAHQLGVAAAERCGHLTAETRMRNQLARAWLELAEFAAAERELEEAETRAVASGDPRARAVVVESYGVLRSRQNRLAESAGHFRQALSVNEEIGDVRGVAMQGYQLGGVLQRQGEHTEAIAVIQQALLKFYEVGDEFSAARARIVLGDAHVALGQDRQACVHLQAAIRIMRLRGQPEREVRALQALVEIAQRLADAELRADALARLRELTGGTASDLR</sequence>
<dbReference type="GO" id="GO:0043531">
    <property type="term" value="F:ADP binding"/>
    <property type="evidence" value="ECO:0007669"/>
    <property type="project" value="InterPro"/>
</dbReference>
<dbReference type="InterPro" id="IPR027417">
    <property type="entry name" value="P-loop_NTPase"/>
</dbReference>
<dbReference type="RefSeq" id="WP_185005473.1">
    <property type="nucleotide sequence ID" value="NZ_BAAAUI010000001.1"/>
</dbReference>
<proteinExistence type="predicted"/>
<keyword evidence="3" id="KW-1185">Reference proteome</keyword>
<dbReference type="Proteomes" id="UP000533598">
    <property type="component" value="Unassembled WGS sequence"/>
</dbReference>
<dbReference type="Pfam" id="PF13424">
    <property type="entry name" value="TPR_12"/>
    <property type="match status" value="1"/>
</dbReference>
<evidence type="ECO:0000256" key="1">
    <source>
        <dbReference type="SAM" id="MobiDB-lite"/>
    </source>
</evidence>
<comment type="caution">
    <text evidence="2">The sequence shown here is derived from an EMBL/GenBank/DDBJ whole genome shotgun (WGS) entry which is preliminary data.</text>
</comment>
<reference evidence="2 3" key="1">
    <citation type="submission" date="2020-08" db="EMBL/GenBank/DDBJ databases">
        <title>Sequencing the genomes of 1000 actinobacteria strains.</title>
        <authorList>
            <person name="Klenk H.-P."/>
        </authorList>
    </citation>
    <scope>NUCLEOTIDE SEQUENCE [LARGE SCALE GENOMIC DNA]</scope>
    <source>
        <strain evidence="2 3">DSM 44230</strain>
    </source>
</reference>
<dbReference type="EMBL" id="JACHMH010000001">
    <property type="protein sequence ID" value="MBB4679764.1"/>
    <property type="molecule type" value="Genomic_DNA"/>
</dbReference>
<dbReference type="SUPFAM" id="SSF48452">
    <property type="entry name" value="TPR-like"/>
    <property type="match status" value="1"/>
</dbReference>
<dbReference type="SUPFAM" id="SSF52540">
    <property type="entry name" value="P-loop containing nucleoside triphosphate hydrolases"/>
    <property type="match status" value="1"/>
</dbReference>
<evidence type="ECO:0000313" key="3">
    <source>
        <dbReference type="Proteomes" id="UP000533598"/>
    </source>
</evidence>
<evidence type="ECO:0000313" key="2">
    <source>
        <dbReference type="EMBL" id="MBB4679764.1"/>
    </source>
</evidence>
<protein>
    <submittedName>
        <fullName evidence="2">Tetratricopeptide (TPR) repeat protein</fullName>
    </submittedName>
</protein>
<dbReference type="Gene3D" id="3.40.50.300">
    <property type="entry name" value="P-loop containing nucleotide triphosphate hydrolases"/>
    <property type="match status" value="1"/>
</dbReference>
<dbReference type="Gene3D" id="1.25.40.10">
    <property type="entry name" value="Tetratricopeptide repeat domain"/>
    <property type="match status" value="1"/>
</dbReference>
<organism evidence="2 3">
    <name type="scientific">Crossiella cryophila</name>
    <dbReference type="NCBI Taxonomy" id="43355"/>
    <lineage>
        <taxon>Bacteria</taxon>
        <taxon>Bacillati</taxon>
        <taxon>Actinomycetota</taxon>
        <taxon>Actinomycetes</taxon>
        <taxon>Pseudonocardiales</taxon>
        <taxon>Pseudonocardiaceae</taxon>
        <taxon>Crossiella</taxon>
    </lineage>
</organism>
<dbReference type="InterPro" id="IPR011990">
    <property type="entry name" value="TPR-like_helical_dom_sf"/>
</dbReference>
<accession>A0A7W7FY77</accession>
<dbReference type="PANTHER" id="PTHR47691">
    <property type="entry name" value="REGULATOR-RELATED"/>
    <property type="match status" value="1"/>
</dbReference>
<dbReference type="PRINTS" id="PR00364">
    <property type="entry name" value="DISEASERSIST"/>
</dbReference>
<name>A0A7W7FY77_9PSEU</name>
<gene>
    <name evidence="2" type="ORF">HNR67_005882</name>
</gene>
<dbReference type="AlphaFoldDB" id="A0A7W7FY77"/>
<dbReference type="PANTHER" id="PTHR47691:SF3">
    <property type="entry name" value="HTH-TYPE TRANSCRIPTIONAL REGULATOR RV0890C-RELATED"/>
    <property type="match status" value="1"/>
</dbReference>
<feature type="region of interest" description="Disordered" evidence="1">
    <location>
        <begin position="1"/>
        <end position="30"/>
    </location>
</feature>